<dbReference type="Gene3D" id="1.10.1670.10">
    <property type="entry name" value="Helix-hairpin-Helix base-excision DNA repair enzymes (C-terminal)"/>
    <property type="match status" value="1"/>
</dbReference>
<dbReference type="InterPro" id="IPR023170">
    <property type="entry name" value="HhH_base_excis_C"/>
</dbReference>
<dbReference type="SUPFAM" id="SSF48150">
    <property type="entry name" value="DNA-glycosylase"/>
    <property type="match status" value="1"/>
</dbReference>
<protein>
    <recommendedName>
        <fullName evidence="7">8-oxoguanine DNA glycosylase</fullName>
    </recommendedName>
</protein>
<evidence type="ECO:0000313" key="5">
    <source>
        <dbReference type="EMBL" id="KTE91834.1"/>
    </source>
</evidence>
<dbReference type="InterPro" id="IPR011257">
    <property type="entry name" value="DNA_glycosylase"/>
</dbReference>
<organism evidence="5 6">
    <name type="scientific">Desulfitobacterium hafniense</name>
    <name type="common">Desulfitobacterium frappieri</name>
    <dbReference type="NCBI Taxonomy" id="49338"/>
    <lineage>
        <taxon>Bacteria</taxon>
        <taxon>Bacillati</taxon>
        <taxon>Bacillota</taxon>
        <taxon>Clostridia</taxon>
        <taxon>Eubacteriales</taxon>
        <taxon>Desulfitobacteriaceae</taxon>
        <taxon>Desulfitobacterium</taxon>
    </lineage>
</organism>
<dbReference type="EMBL" id="LOCK01000018">
    <property type="protein sequence ID" value="KTE91834.1"/>
    <property type="molecule type" value="Genomic_DNA"/>
</dbReference>
<gene>
    <name evidence="5" type="ORF">AT727_20370</name>
</gene>
<comment type="caution">
    <text evidence="5">The sequence shown here is derived from an EMBL/GenBank/DDBJ whole genome shotgun (WGS) entry which is preliminary data.</text>
</comment>
<accession>A0A0W1JIM2</accession>
<dbReference type="InterPro" id="IPR012092">
    <property type="entry name" value="DNA_glyclase/AP_lyase_Ogg"/>
</dbReference>
<dbReference type="GO" id="GO:0006281">
    <property type="term" value="P:DNA repair"/>
    <property type="evidence" value="ECO:0007669"/>
    <property type="project" value="UniProtKB-KW"/>
</dbReference>
<dbReference type="OrthoDB" id="12078at2"/>
<evidence type="ECO:0000313" key="6">
    <source>
        <dbReference type="Proteomes" id="UP000054623"/>
    </source>
</evidence>
<dbReference type="Pfam" id="PF22175">
    <property type="entry name" value="Ogg-HhH"/>
    <property type="match status" value="1"/>
</dbReference>
<keyword evidence="2" id="KW-0378">Hydrolase</keyword>
<evidence type="ECO:0000256" key="2">
    <source>
        <dbReference type="ARBA" id="ARBA00022801"/>
    </source>
</evidence>
<dbReference type="Proteomes" id="UP000054623">
    <property type="component" value="Unassembled WGS sequence"/>
</dbReference>
<evidence type="ECO:0000256" key="1">
    <source>
        <dbReference type="ARBA" id="ARBA00022763"/>
    </source>
</evidence>
<keyword evidence="3" id="KW-0234">DNA repair</keyword>
<dbReference type="RefSeq" id="WP_011459219.1">
    <property type="nucleotide sequence ID" value="NZ_LOCK01000018.1"/>
</dbReference>
<reference evidence="5 6" key="1">
    <citation type="submission" date="2015-12" db="EMBL/GenBank/DDBJ databases">
        <title>Draft Genome Sequence of Desulfitobacterium hafniense Strain DH, a Sulfate-reducing Bacterium Isolated from Paddy Soils.</title>
        <authorList>
            <person name="Bao P."/>
            <person name="Zhang X."/>
            <person name="Li G."/>
        </authorList>
    </citation>
    <scope>NUCLEOTIDE SEQUENCE [LARGE SCALE GENOMIC DNA]</scope>
    <source>
        <strain evidence="5 6">DH</strain>
    </source>
</reference>
<evidence type="ECO:0000256" key="3">
    <source>
        <dbReference type="ARBA" id="ARBA00023204"/>
    </source>
</evidence>
<evidence type="ECO:0008006" key="7">
    <source>
        <dbReference type="Google" id="ProtNLM"/>
    </source>
</evidence>
<dbReference type="GO" id="GO:0003906">
    <property type="term" value="F:DNA-(apurinic or apyrimidinic site) endonuclease activity"/>
    <property type="evidence" value="ECO:0007669"/>
    <property type="project" value="InterPro"/>
</dbReference>
<name>A0A0W1JIM2_DESHA</name>
<keyword evidence="1" id="KW-0227">DNA damage</keyword>
<keyword evidence="4" id="KW-0326">Glycosidase</keyword>
<dbReference type="AlphaFoldDB" id="A0A0W1JIM2"/>
<evidence type="ECO:0000256" key="4">
    <source>
        <dbReference type="ARBA" id="ARBA00023295"/>
    </source>
</evidence>
<proteinExistence type="predicted"/>
<sequence>MESQRVEIILKKLWEMYGSSIEGKFDQGTDLYNEIMLEEFFFTLLGGFGISYELNKSALALFKQKGYLDSSLYDEQEKIIITARNLRDEFNIKQFEPKSMNGEYRKYRFIETKPIFIVKAGYWLWQECAWDLESYFSNHRDLFTREWLCSCPGIGMKSASWFLRNIGINDDYAVFDVHVLRFLEKLGVKVPQVVTEKAYIQLEMILREICKKIGVSLGKMDYLLWVLARNGYLAYVG</sequence>
<dbReference type="GO" id="GO:0016799">
    <property type="term" value="F:hydrolase activity, hydrolyzing N-glycosyl compounds"/>
    <property type="evidence" value="ECO:0007669"/>
    <property type="project" value="InterPro"/>
</dbReference>